<sequence precursor="true">MKTIASCLFLLALSFSNADAQEWSRFRGPNGSGVAEEVAFPAQWKEDDYAWQDDLPGAGHGSPIGWGDSIYVTCGGQQEGDVSLLCYGASDGVKRWGYEAQAGSYPMHAANSFASCTPAADEQHVYFCLGEAGQLRVIATTHAGEFVWNRNLGEYAGVHGFGISPVVVGDTVCIQCDTPSGGFLAGLEATTGELRWKVERPAGKATYSTPCVLKTTKEGRAVQAVVSNSMEGGMQAIDVASGDLLWEMPKVFPARTVSSPLLVGTRVYGQCGGGGNGKALVAVTIPPDGDNPGKPEVFTRNIPYVPTPVVVENRMYLWHDRGKVNCFDIDTGKSLWVERVGGNYFGSPIVVGDKIYCISTEGTVVAISAGEKFELLGRTELGEATNSTPAVYQGKMYLRAGAKLFCLPSDG</sequence>
<dbReference type="EMBL" id="CP036263">
    <property type="protein sequence ID" value="QDT00776.1"/>
    <property type="molecule type" value="Genomic_DNA"/>
</dbReference>
<dbReference type="Proteomes" id="UP000319852">
    <property type="component" value="Chromosome"/>
</dbReference>
<dbReference type="OrthoDB" id="244732at2"/>
<feature type="chain" id="PRO_5021811621" evidence="1">
    <location>
        <begin position="21"/>
        <end position="411"/>
    </location>
</feature>
<dbReference type="InterPro" id="IPR011047">
    <property type="entry name" value="Quinoprotein_ADH-like_sf"/>
</dbReference>
<dbReference type="SUPFAM" id="SSF50998">
    <property type="entry name" value="Quinoprotein alcohol dehydrogenase-like"/>
    <property type="match status" value="1"/>
</dbReference>
<dbReference type="AlphaFoldDB" id="A0A517N0W9"/>
<dbReference type="PANTHER" id="PTHR34512:SF30">
    <property type="entry name" value="OUTER MEMBRANE PROTEIN ASSEMBLY FACTOR BAMB"/>
    <property type="match status" value="1"/>
</dbReference>
<evidence type="ECO:0000256" key="1">
    <source>
        <dbReference type="SAM" id="SignalP"/>
    </source>
</evidence>
<gene>
    <name evidence="3" type="ORF">HG15A2_41170</name>
</gene>
<dbReference type="PANTHER" id="PTHR34512">
    <property type="entry name" value="CELL SURFACE PROTEIN"/>
    <property type="match status" value="1"/>
</dbReference>
<dbReference type="InterPro" id="IPR015943">
    <property type="entry name" value="WD40/YVTN_repeat-like_dom_sf"/>
</dbReference>
<dbReference type="InterPro" id="IPR002372">
    <property type="entry name" value="PQQ_rpt_dom"/>
</dbReference>
<evidence type="ECO:0000259" key="2">
    <source>
        <dbReference type="Pfam" id="PF13360"/>
    </source>
</evidence>
<dbReference type="KEGG" id="amob:HG15A2_41170"/>
<dbReference type="RefSeq" id="WP_145062491.1">
    <property type="nucleotide sequence ID" value="NZ_CP036263.1"/>
</dbReference>
<evidence type="ECO:0000313" key="4">
    <source>
        <dbReference type="Proteomes" id="UP000319852"/>
    </source>
</evidence>
<accession>A0A517N0W9</accession>
<organism evidence="3 4">
    <name type="scientific">Adhaeretor mobilis</name>
    <dbReference type="NCBI Taxonomy" id="1930276"/>
    <lineage>
        <taxon>Bacteria</taxon>
        <taxon>Pseudomonadati</taxon>
        <taxon>Planctomycetota</taxon>
        <taxon>Planctomycetia</taxon>
        <taxon>Pirellulales</taxon>
        <taxon>Lacipirellulaceae</taxon>
        <taxon>Adhaeretor</taxon>
    </lineage>
</organism>
<proteinExistence type="predicted"/>
<dbReference type="Pfam" id="PF13360">
    <property type="entry name" value="PQQ_2"/>
    <property type="match status" value="2"/>
</dbReference>
<dbReference type="Gene3D" id="2.130.10.10">
    <property type="entry name" value="YVTN repeat-like/Quinoprotein amine dehydrogenase"/>
    <property type="match status" value="2"/>
</dbReference>
<reference evidence="3 4" key="1">
    <citation type="submission" date="2019-02" db="EMBL/GenBank/DDBJ databases">
        <title>Deep-cultivation of Planctomycetes and their phenomic and genomic characterization uncovers novel biology.</title>
        <authorList>
            <person name="Wiegand S."/>
            <person name="Jogler M."/>
            <person name="Boedeker C."/>
            <person name="Pinto D."/>
            <person name="Vollmers J."/>
            <person name="Rivas-Marin E."/>
            <person name="Kohn T."/>
            <person name="Peeters S.H."/>
            <person name="Heuer A."/>
            <person name="Rast P."/>
            <person name="Oberbeckmann S."/>
            <person name="Bunk B."/>
            <person name="Jeske O."/>
            <person name="Meyerdierks A."/>
            <person name="Storesund J.E."/>
            <person name="Kallscheuer N."/>
            <person name="Luecker S."/>
            <person name="Lage O.M."/>
            <person name="Pohl T."/>
            <person name="Merkel B.J."/>
            <person name="Hornburger P."/>
            <person name="Mueller R.-W."/>
            <person name="Bruemmer F."/>
            <person name="Labrenz M."/>
            <person name="Spormann A.M."/>
            <person name="Op den Camp H."/>
            <person name="Overmann J."/>
            <person name="Amann R."/>
            <person name="Jetten M.S.M."/>
            <person name="Mascher T."/>
            <person name="Medema M.H."/>
            <person name="Devos D.P."/>
            <person name="Kaster A.-K."/>
            <person name="Ovreas L."/>
            <person name="Rohde M."/>
            <person name="Galperin M.Y."/>
            <person name="Jogler C."/>
        </authorList>
    </citation>
    <scope>NUCLEOTIDE SEQUENCE [LARGE SCALE GENOMIC DNA]</scope>
    <source>
        <strain evidence="3 4">HG15A2</strain>
    </source>
</reference>
<protein>
    <submittedName>
        <fullName evidence="3">Outer membrane biogenesis protein BamB</fullName>
    </submittedName>
</protein>
<keyword evidence="4" id="KW-1185">Reference proteome</keyword>
<keyword evidence="1" id="KW-0732">Signal</keyword>
<feature type="domain" description="Pyrrolo-quinoline quinone repeat" evidence="2">
    <location>
        <begin position="50"/>
        <end position="200"/>
    </location>
</feature>
<feature type="signal peptide" evidence="1">
    <location>
        <begin position="1"/>
        <end position="20"/>
    </location>
</feature>
<evidence type="ECO:0000313" key="3">
    <source>
        <dbReference type="EMBL" id="QDT00776.1"/>
    </source>
</evidence>
<feature type="domain" description="Pyrrolo-quinoline quinone repeat" evidence="2">
    <location>
        <begin position="225"/>
        <end position="369"/>
    </location>
</feature>
<name>A0A517N0W9_9BACT</name>